<dbReference type="EMBL" id="FOIB01000012">
    <property type="protein sequence ID" value="SEU37301.1"/>
    <property type="molecule type" value="Genomic_DNA"/>
</dbReference>
<dbReference type="InterPro" id="IPR013830">
    <property type="entry name" value="SGNH_hydro"/>
</dbReference>
<keyword evidence="4" id="KW-1185">Reference proteome</keyword>
<feature type="region of interest" description="Disordered" evidence="1">
    <location>
        <begin position="53"/>
        <end position="75"/>
    </location>
</feature>
<evidence type="ECO:0000256" key="1">
    <source>
        <dbReference type="SAM" id="MobiDB-lite"/>
    </source>
</evidence>
<sequence>MTHSEVGWVGVGRVLRVLACGGLLTACEIGSEARPLAAPVPAAVATPAVASPRTPVSVPAAAPRRALPEPSERTRSTQALAVKLGAPGARVDDPCVASVAQGCARTALAPFFESLDALSSGTAKRPTVIEAFGNSLIAGDRIVDILRDDLGASFGAAGRGVLLVDRMAPYGGRGRASHSASGWTPRTLGELRAPPLPFGITGVYHVATQAKARGRFKLEGETRGALWWLDVPQGGALSVVSGDTVLARTTPEGTGASRSTRFELPPGATTVDVVAEGKGAVVQGVVLQHERPGIVLDMLGVPSADASLYARLEDGALRSQLTEREPKLLVFFLGGNESKRLEWKRTDLTTLREDLGALLRRARVAAPSSACLVVGPMDAVRDAKDSGKAFTQRPFLEAVVEAEREVSLAEGCAFFNLYEAMGGKGALTRFHKSGFMHDDLVHPRGRGLDVLGHLVTDALLRAWVETPPAQGPVAQVAPAAERVEAVP</sequence>
<dbReference type="InterPro" id="IPR036514">
    <property type="entry name" value="SGNH_hydro_sf"/>
</dbReference>
<name>A0ABY1CU48_MYXFU</name>
<feature type="domain" description="SGNH hydrolase-type esterase" evidence="2">
    <location>
        <begin position="291"/>
        <end position="447"/>
    </location>
</feature>
<dbReference type="Gene3D" id="2.60.120.1360">
    <property type="match status" value="1"/>
</dbReference>
<feature type="compositionally biased region" description="Basic and acidic residues" evidence="1">
    <location>
        <begin position="66"/>
        <end position="75"/>
    </location>
</feature>
<organism evidence="3 4">
    <name type="scientific">Myxococcus fulvus</name>
    <dbReference type="NCBI Taxonomy" id="33"/>
    <lineage>
        <taxon>Bacteria</taxon>
        <taxon>Pseudomonadati</taxon>
        <taxon>Myxococcota</taxon>
        <taxon>Myxococcia</taxon>
        <taxon>Myxococcales</taxon>
        <taxon>Cystobacterineae</taxon>
        <taxon>Myxococcaceae</taxon>
        <taxon>Myxococcus</taxon>
    </lineage>
</organism>
<proteinExistence type="predicted"/>
<feature type="compositionally biased region" description="Low complexity" evidence="1">
    <location>
        <begin position="53"/>
        <end position="65"/>
    </location>
</feature>
<dbReference type="Pfam" id="PF13472">
    <property type="entry name" value="Lipase_GDSL_2"/>
    <property type="match status" value="1"/>
</dbReference>
<comment type="caution">
    <text evidence="3">The sequence shown here is derived from an EMBL/GenBank/DDBJ whole genome shotgun (WGS) entry which is preliminary data.</text>
</comment>
<evidence type="ECO:0000259" key="2">
    <source>
        <dbReference type="Pfam" id="PF13472"/>
    </source>
</evidence>
<reference evidence="3 4" key="1">
    <citation type="submission" date="2016-10" db="EMBL/GenBank/DDBJ databases">
        <authorList>
            <person name="Varghese N."/>
            <person name="Submissions S."/>
        </authorList>
    </citation>
    <scope>NUCLEOTIDE SEQUENCE [LARGE SCALE GENOMIC DNA]</scope>
    <source>
        <strain evidence="3 4">DSM 16525</strain>
    </source>
</reference>
<dbReference type="Gene3D" id="3.40.50.1110">
    <property type="entry name" value="SGNH hydrolase"/>
    <property type="match status" value="1"/>
</dbReference>
<dbReference type="RefSeq" id="WP_046716958.1">
    <property type="nucleotide sequence ID" value="NZ_FOIB01000012.1"/>
</dbReference>
<accession>A0ABY1CU48</accession>
<dbReference type="SUPFAM" id="SSF52266">
    <property type="entry name" value="SGNH hydrolase"/>
    <property type="match status" value="1"/>
</dbReference>
<dbReference type="Proteomes" id="UP000183760">
    <property type="component" value="Unassembled WGS sequence"/>
</dbReference>
<evidence type="ECO:0000313" key="4">
    <source>
        <dbReference type="Proteomes" id="UP000183760"/>
    </source>
</evidence>
<evidence type="ECO:0000313" key="3">
    <source>
        <dbReference type="EMBL" id="SEU37301.1"/>
    </source>
</evidence>
<gene>
    <name evidence="3" type="ORF">SAMN05443572_11239</name>
</gene>
<protein>
    <submittedName>
        <fullName evidence="3">GDSL-like Lipase/Acylhydrolase family protein</fullName>
    </submittedName>
</protein>